<dbReference type="AlphaFoldDB" id="A0A0U1KWJ7"/>
<dbReference type="InterPro" id="IPR000305">
    <property type="entry name" value="GIY-YIG_endonuc"/>
</dbReference>
<protein>
    <submittedName>
        <fullName evidence="2">LuxR family transcriptional regulator</fullName>
    </submittedName>
</protein>
<dbReference type="RefSeq" id="WP_021168904.1">
    <property type="nucleotide sequence ID" value="NZ_CTRP01000005.1"/>
</dbReference>
<dbReference type="Pfam" id="PF01541">
    <property type="entry name" value="GIY-YIG"/>
    <property type="match status" value="1"/>
</dbReference>
<keyword evidence="3" id="KW-1185">Reference proteome</keyword>
<accession>A0A0U1KWJ7</accession>
<sequence length="122" mass="14342">MDRHKELKTLYKQMSFPIGIFQIKNQVNGKTFIGSSKNLNTIFNRHRFQLKMNSHKNKSLQEEWNQYGPEAYSFDILETLKAEDIATENLPDVLANLEEKWLTTLKPYNEHGYNLPPKAKEN</sequence>
<evidence type="ECO:0000313" key="3">
    <source>
        <dbReference type="Proteomes" id="UP000049855"/>
    </source>
</evidence>
<reference evidence="3" key="1">
    <citation type="submission" date="2015-03" db="EMBL/GenBank/DDBJ databases">
        <authorList>
            <person name="Nijsse Bart"/>
        </authorList>
    </citation>
    <scope>NUCLEOTIDE SEQUENCE [LARGE SCALE GENOMIC DNA]</scope>
</reference>
<dbReference type="Proteomes" id="UP000049855">
    <property type="component" value="Unassembled WGS sequence"/>
</dbReference>
<dbReference type="CDD" id="cd10451">
    <property type="entry name" value="GIY-YIG_LuxR_like"/>
    <property type="match status" value="1"/>
</dbReference>
<name>A0A0U1KWJ7_9FIRM</name>
<dbReference type="SUPFAM" id="SSF82771">
    <property type="entry name" value="GIY-YIG endonuclease"/>
    <property type="match status" value="1"/>
</dbReference>
<dbReference type="EMBL" id="CTRP01000005">
    <property type="protein sequence ID" value="CQR71830.1"/>
    <property type="molecule type" value="Genomic_DNA"/>
</dbReference>
<dbReference type="Gene3D" id="3.40.1440.10">
    <property type="entry name" value="GIY-YIG endonuclease"/>
    <property type="match status" value="1"/>
</dbReference>
<evidence type="ECO:0000259" key="1">
    <source>
        <dbReference type="Pfam" id="PF01541"/>
    </source>
</evidence>
<evidence type="ECO:0000313" key="2">
    <source>
        <dbReference type="EMBL" id="CQR71830.1"/>
    </source>
</evidence>
<dbReference type="InterPro" id="IPR035901">
    <property type="entry name" value="GIY-YIG_endonuc_sf"/>
</dbReference>
<proteinExistence type="predicted"/>
<organism evidence="2 3">
    <name type="scientific">Sporomusa ovata</name>
    <dbReference type="NCBI Taxonomy" id="2378"/>
    <lineage>
        <taxon>Bacteria</taxon>
        <taxon>Bacillati</taxon>
        <taxon>Bacillota</taxon>
        <taxon>Negativicutes</taxon>
        <taxon>Selenomonadales</taxon>
        <taxon>Sporomusaceae</taxon>
        <taxon>Sporomusa</taxon>
    </lineage>
</organism>
<feature type="domain" description="GIY-YIG" evidence="1">
    <location>
        <begin position="19"/>
        <end position="108"/>
    </location>
</feature>
<gene>
    <name evidence="2" type="ORF">SpAn4DRAFT_3696</name>
</gene>